<reference evidence="3" key="1">
    <citation type="journal article" date="2020" name="Stud. Mycol.">
        <title>101 Dothideomycetes genomes: a test case for predicting lifestyles and emergence of pathogens.</title>
        <authorList>
            <person name="Haridas S."/>
            <person name="Albert R."/>
            <person name="Binder M."/>
            <person name="Bloem J."/>
            <person name="Labutti K."/>
            <person name="Salamov A."/>
            <person name="Andreopoulos B."/>
            <person name="Baker S."/>
            <person name="Barry K."/>
            <person name="Bills G."/>
            <person name="Bluhm B."/>
            <person name="Cannon C."/>
            <person name="Castanera R."/>
            <person name="Culley D."/>
            <person name="Daum C."/>
            <person name="Ezra D."/>
            <person name="Gonzalez J."/>
            <person name="Henrissat B."/>
            <person name="Kuo A."/>
            <person name="Liang C."/>
            <person name="Lipzen A."/>
            <person name="Lutzoni F."/>
            <person name="Magnuson J."/>
            <person name="Mondo S."/>
            <person name="Nolan M."/>
            <person name="Ohm R."/>
            <person name="Pangilinan J."/>
            <person name="Park H.-J."/>
            <person name="Ramirez L."/>
            <person name="Alfaro M."/>
            <person name="Sun H."/>
            <person name="Tritt A."/>
            <person name="Yoshinaga Y."/>
            <person name="Zwiers L.-H."/>
            <person name="Turgeon B."/>
            <person name="Goodwin S."/>
            <person name="Spatafora J."/>
            <person name="Crous P."/>
            <person name="Grigoriev I."/>
        </authorList>
    </citation>
    <scope>NUCLEOTIDE SEQUENCE</scope>
    <source>
        <strain evidence="3">HMLAC05119</strain>
    </source>
</reference>
<accession>A0A6A5R2R7</accession>
<proteinExistence type="predicted"/>
<dbReference type="InterPro" id="IPR058257">
    <property type="entry name" value="CorA-like_dom"/>
</dbReference>
<dbReference type="EMBL" id="ML979132">
    <property type="protein sequence ID" value="KAF1921689.1"/>
    <property type="molecule type" value="Genomic_DNA"/>
</dbReference>
<evidence type="ECO:0000259" key="2">
    <source>
        <dbReference type="Pfam" id="PF26616"/>
    </source>
</evidence>
<name>A0A6A5R2R7_AMPQU</name>
<dbReference type="Proteomes" id="UP000800096">
    <property type="component" value="Unassembled WGS sequence"/>
</dbReference>
<keyword evidence="1" id="KW-0812">Transmembrane</keyword>
<sequence>MTASLLLSQPDSVTEEFYEREVGSIFETETENFRVEVRCRQTQELSAFEKEAPAAMQHASTTVEKSATSVDKASCVLHIFDLNLDKVVQFFQATHNLSRVLYVRHYNSHRCLQISKELFSIFVQQCGIFPHLCEFLVDFKSKMRETEVGPPRIKFRSTLPHNGSFGTTGSGFECAYVVRFTELTNREGNYPWSLMQYVVYHKYRVVDGSHCSTWILFGSSHRSERYFNQYLNDFGDTHRSSPFEMHVRLLGVAIASWRPYLINLNDKITEMSEKAHLMQTGKGGRIAEADIDYVDEYQSLKDNEDRAADILLCLDSTLDTITTLKGIYLQDLRSSSTSLAEPTQRDDELLFAFDEKLKDVAYAHKKVEALLIKAQNTRALISSLLERLNGYNLDQQMIVFENIQKQAHDEDTIMRELAEQCAHDFAGVKILAIIILIYISFMVTLLLLYLIRKSR</sequence>
<evidence type="ECO:0000256" key="1">
    <source>
        <dbReference type="SAM" id="Phobius"/>
    </source>
</evidence>
<protein>
    <recommendedName>
        <fullName evidence="2">CorA-like transporter domain-containing protein</fullName>
    </recommendedName>
</protein>
<keyword evidence="4" id="KW-1185">Reference proteome</keyword>
<keyword evidence="1" id="KW-1133">Transmembrane helix</keyword>
<evidence type="ECO:0000313" key="3">
    <source>
        <dbReference type="EMBL" id="KAF1921689.1"/>
    </source>
</evidence>
<evidence type="ECO:0000313" key="4">
    <source>
        <dbReference type="Proteomes" id="UP000800096"/>
    </source>
</evidence>
<keyword evidence="1" id="KW-0472">Membrane</keyword>
<feature type="domain" description="CorA-like transporter" evidence="2">
    <location>
        <begin position="46"/>
        <end position="275"/>
    </location>
</feature>
<organism evidence="3 4">
    <name type="scientific">Ampelomyces quisqualis</name>
    <name type="common">Powdery mildew agent</name>
    <dbReference type="NCBI Taxonomy" id="50730"/>
    <lineage>
        <taxon>Eukaryota</taxon>
        <taxon>Fungi</taxon>
        <taxon>Dikarya</taxon>
        <taxon>Ascomycota</taxon>
        <taxon>Pezizomycotina</taxon>
        <taxon>Dothideomycetes</taxon>
        <taxon>Pleosporomycetidae</taxon>
        <taxon>Pleosporales</taxon>
        <taxon>Pleosporineae</taxon>
        <taxon>Phaeosphaeriaceae</taxon>
        <taxon>Ampelomyces</taxon>
    </lineage>
</organism>
<dbReference type="OrthoDB" id="5396681at2759"/>
<feature type="transmembrane region" description="Helical" evidence="1">
    <location>
        <begin position="430"/>
        <end position="451"/>
    </location>
</feature>
<dbReference type="Pfam" id="PF26616">
    <property type="entry name" value="CorA-like"/>
    <property type="match status" value="1"/>
</dbReference>
<gene>
    <name evidence="3" type="ORF">BDU57DRAFT_535317</name>
</gene>
<dbReference type="AlphaFoldDB" id="A0A6A5R2R7"/>